<keyword evidence="1" id="KW-0472">Membrane</keyword>
<dbReference type="OrthoDB" id="981524at2"/>
<keyword evidence="3" id="KW-1185">Reference proteome</keyword>
<reference evidence="2 3" key="2">
    <citation type="journal article" date="2016" name="Int. J. Syst. Evol. Microbiol.">
        <title>Lutibacter profundi sp. nov., isolated from a deep-sea hydrothermal system on the Arctic Mid-Ocean Ridge and emended description of the genus Lutibacter.</title>
        <authorList>
            <person name="Le Moine Bauer S."/>
            <person name="Roalkvam I."/>
            <person name="Steen I.H."/>
            <person name="Dahle H."/>
        </authorList>
    </citation>
    <scope>NUCLEOTIDE SEQUENCE [LARGE SCALE GENOMIC DNA]</scope>
    <source>
        <strain evidence="2 3">LP1</strain>
    </source>
</reference>
<dbReference type="RefSeq" id="WP_068206235.1">
    <property type="nucleotide sequence ID" value="NZ_CP013355.1"/>
</dbReference>
<protein>
    <submittedName>
        <fullName evidence="2">Uncharacterized protein</fullName>
    </submittedName>
</protein>
<dbReference type="EMBL" id="CP013355">
    <property type="protein sequence ID" value="AMC10333.1"/>
    <property type="molecule type" value="Genomic_DNA"/>
</dbReference>
<gene>
    <name evidence="2" type="ORF">Lupro_03285</name>
</gene>
<proteinExistence type="predicted"/>
<dbReference type="Proteomes" id="UP000059672">
    <property type="component" value="Chromosome"/>
</dbReference>
<keyword evidence="1" id="KW-0812">Transmembrane</keyword>
<keyword evidence="1" id="KW-1133">Transmembrane helix</keyword>
<reference evidence="3" key="1">
    <citation type="submission" date="2015-12" db="EMBL/GenBank/DDBJ databases">
        <title>Complete genome sequence of Lutibacter profundus strain LP1.</title>
        <authorList>
            <person name="Wissuwa J."/>
            <person name="Le Moine Bauer S."/>
            <person name="Stokke R."/>
            <person name="Dahle H."/>
            <person name="Steen I.H."/>
        </authorList>
    </citation>
    <scope>NUCLEOTIDE SEQUENCE [LARGE SCALE GENOMIC DNA]</scope>
    <source>
        <strain evidence="3">LP1</strain>
    </source>
</reference>
<feature type="transmembrane region" description="Helical" evidence="1">
    <location>
        <begin position="115"/>
        <end position="134"/>
    </location>
</feature>
<sequence length="206" mass="23496">MKKGNLHKKTPMLSEELLKKNGFEIPENYFETIEDGVLAKLKTAKFPTKIKLNAFNTPEKYFDTVEDIIITKLKAEAIHGKRNTSIPEKYFDTLEESVLTKINDEAKVISLKRKLTKFIAPIAIAASLLLLFILKNDTPKITFNSLNSTEIEDWIYNGSVDIDALSIVSMYPEIELDSEILSTSISDNEVLEYLNEEDLDEILYKN</sequence>
<organism evidence="2 3">
    <name type="scientific">Lutibacter profundi</name>
    <dbReference type="NCBI Taxonomy" id="1622118"/>
    <lineage>
        <taxon>Bacteria</taxon>
        <taxon>Pseudomonadati</taxon>
        <taxon>Bacteroidota</taxon>
        <taxon>Flavobacteriia</taxon>
        <taxon>Flavobacteriales</taxon>
        <taxon>Flavobacteriaceae</taxon>
        <taxon>Lutibacter</taxon>
    </lineage>
</organism>
<name>A0A0X8G5A3_9FLAO</name>
<evidence type="ECO:0000256" key="1">
    <source>
        <dbReference type="SAM" id="Phobius"/>
    </source>
</evidence>
<evidence type="ECO:0000313" key="2">
    <source>
        <dbReference type="EMBL" id="AMC10333.1"/>
    </source>
</evidence>
<accession>A0A0X8G5A3</accession>
<dbReference type="AlphaFoldDB" id="A0A0X8G5A3"/>
<dbReference type="KEGG" id="lut:Lupro_03285"/>
<evidence type="ECO:0000313" key="3">
    <source>
        <dbReference type="Proteomes" id="UP000059672"/>
    </source>
</evidence>
<dbReference type="STRING" id="1622118.Lupro_03285"/>